<protein>
    <submittedName>
        <fullName evidence="2">Uncharacterized protein slr1717</fullName>
    </submittedName>
</protein>
<dbReference type="EMBL" id="CASHTH010000228">
    <property type="protein sequence ID" value="CAI7994778.1"/>
    <property type="molecule type" value="Genomic_DNA"/>
</dbReference>
<dbReference type="Pfam" id="PF02540">
    <property type="entry name" value="NAD_synthase"/>
    <property type="match status" value="1"/>
</dbReference>
<dbReference type="GO" id="GO:0016884">
    <property type="term" value="F:carbon-nitrogen ligase activity, with glutamine as amido-N-donor"/>
    <property type="evidence" value="ECO:0007669"/>
    <property type="project" value="UniProtKB-ARBA"/>
</dbReference>
<dbReference type="GO" id="GO:0006163">
    <property type="term" value="P:purine nucleotide metabolic process"/>
    <property type="evidence" value="ECO:0007669"/>
    <property type="project" value="UniProtKB-ARBA"/>
</dbReference>
<dbReference type="InterPro" id="IPR005232">
    <property type="entry name" value="LarE"/>
</dbReference>
<dbReference type="InterPro" id="IPR022310">
    <property type="entry name" value="NAD/GMP_synthase"/>
</dbReference>
<evidence type="ECO:0000313" key="2">
    <source>
        <dbReference type="EMBL" id="CAI7994778.1"/>
    </source>
</evidence>
<sequence>MLKQKLEPTLQTKLDRLYTCLRAYEKVIVAFSGGVDSTFLAEAAQHALGDNALAVTAISDSYPIREMKAAQEIAKQIGIRLETVNTQELDLEGYASNPTNRCFFCKTELFDKLRPIAEKYDVGTIVYGAIPDDVGDHRPGMDAAKRMGIQAPLIDVDLMKAEIREISKVWELPTWDKPAFACLSSRFPYGMRITRELLRQVDAAEQFLYDLGIRQFRVRHHGDLARIELEAQEISRLLSKTVRGDISTHFKTLGYAHVTLDLLGYRSGSLNEGVTTT</sequence>
<dbReference type="Proteomes" id="UP001174909">
    <property type="component" value="Unassembled WGS sequence"/>
</dbReference>
<proteinExistence type="predicted"/>
<dbReference type="CDD" id="cd01990">
    <property type="entry name" value="LarE-like"/>
    <property type="match status" value="1"/>
</dbReference>
<reference evidence="2" key="1">
    <citation type="submission" date="2023-03" db="EMBL/GenBank/DDBJ databases">
        <authorList>
            <person name="Steffen K."/>
            <person name="Cardenas P."/>
        </authorList>
    </citation>
    <scope>NUCLEOTIDE SEQUENCE</scope>
</reference>
<dbReference type="NCBIfam" id="TIGR00268">
    <property type="entry name" value="ATP-dependent sacrificial sulfur transferase LarE"/>
    <property type="match status" value="1"/>
</dbReference>
<dbReference type="AlphaFoldDB" id="A0AA35QWI0"/>
<comment type="caution">
    <text evidence="2">The sequence shown here is derived from an EMBL/GenBank/DDBJ whole genome shotgun (WGS) entry which is preliminary data.</text>
</comment>
<dbReference type="PIRSF" id="PIRSF006661">
    <property type="entry name" value="PP-lp_UCP006661"/>
    <property type="match status" value="1"/>
</dbReference>
<name>A0AA35QWI0_GEOBA</name>
<dbReference type="GO" id="GO:0016783">
    <property type="term" value="F:sulfurtransferase activity"/>
    <property type="evidence" value="ECO:0007669"/>
    <property type="project" value="InterPro"/>
</dbReference>
<dbReference type="InterPro" id="IPR014729">
    <property type="entry name" value="Rossmann-like_a/b/a_fold"/>
</dbReference>
<dbReference type="SUPFAM" id="SSF52402">
    <property type="entry name" value="Adenine nucleotide alpha hydrolases-like"/>
    <property type="match status" value="1"/>
</dbReference>
<dbReference type="InterPro" id="IPR052188">
    <property type="entry name" value="Ni-pincer_cofactor_biosynth"/>
</dbReference>
<gene>
    <name evidence="2" type="ORF">GBAR_LOCUS1552</name>
</gene>
<accession>A0AA35QWI0</accession>
<dbReference type="PANTHER" id="PTHR43169">
    <property type="entry name" value="EXSB FAMILY PROTEIN"/>
    <property type="match status" value="1"/>
</dbReference>
<dbReference type="Gene3D" id="3.40.50.620">
    <property type="entry name" value="HUPs"/>
    <property type="match status" value="1"/>
</dbReference>
<dbReference type="PANTHER" id="PTHR43169:SF2">
    <property type="entry name" value="NAD_GMP SYNTHASE DOMAIN-CONTAINING PROTEIN"/>
    <property type="match status" value="1"/>
</dbReference>
<organism evidence="2 3">
    <name type="scientific">Geodia barretti</name>
    <name type="common">Barrett's horny sponge</name>
    <dbReference type="NCBI Taxonomy" id="519541"/>
    <lineage>
        <taxon>Eukaryota</taxon>
        <taxon>Metazoa</taxon>
        <taxon>Porifera</taxon>
        <taxon>Demospongiae</taxon>
        <taxon>Heteroscleromorpha</taxon>
        <taxon>Tetractinellida</taxon>
        <taxon>Astrophorina</taxon>
        <taxon>Geodiidae</taxon>
        <taxon>Geodia</taxon>
    </lineage>
</organism>
<evidence type="ECO:0000259" key="1">
    <source>
        <dbReference type="Pfam" id="PF02540"/>
    </source>
</evidence>
<keyword evidence="3" id="KW-1185">Reference proteome</keyword>
<evidence type="ECO:0000313" key="3">
    <source>
        <dbReference type="Proteomes" id="UP001174909"/>
    </source>
</evidence>
<feature type="domain" description="NAD/GMP synthase" evidence="1">
    <location>
        <begin position="24"/>
        <end position="88"/>
    </location>
</feature>